<accession>A0A0C3BU38</accession>
<keyword evidence="3" id="KW-1185">Reference proteome</keyword>
<protein>
    <recommendedName>
        <fullName evidence="1">HAT C-terminal dimerisation domain-containing protein</fullName>
    </recommendedName>
</protein>
<dbReference type="HOGENOM" id="CLU_009123_9_0_1"/>
<dbReference type="PANTHER" id="PTHR23272:SF161">
    <property type="entry name" value="ZINC FINGER BED DOMAIN-CONTAINING PROTEIN RICESLEEPER 1-LIKE"/>
    <property type="match status" value="1"/>
</dbReference>
<dbReference type="SUPFAM" id="SSF53098">
    <property type="entry name" value="Ribonuclease H-like"/>
    <property type="match status" value="1"/>
</dbReference>
<gene>
    <name evidence="2" type="ORF">M413DRAFT_79948</name>
</gene>
<reference evidence="3" key="2">
    <citation type="submission" date="2015-01" db="EMBL/GenBank/DDBJ databases">
        <title>Evolutionary Origins and Diversification of the Mycorrhizal Mutualists.</title>
        <authorList>
            <consortium name="DOE Joint Genome Institute"/>
            <consortium name="Mycorrhizal Genomics Consortium"/>
            <person name="Kohler A."/>
            <person name="Kuo A."/>
            <person name="Nagy L.G."/>
            <person name="Floudas D."/>
            <person name="Copeland A."/>
            <person name="Barry K.W."/>
            <person name="Cichocki N."/>
            <person name="Veneault-Fourrey C."/>
            <person name="LaButti K."/>
            <person name="Lindquist E.A."/>
            <person name="Lipzen A."/>
            <person name="Lundell T."/>
            <person name="Morin E."/>
            <person name="Murat C."/>
            <person name="Riley R."/>
            <person name="Ohm R."/>
            <person name="Sun H."/>
            <person name="Tunlid A."/>
            <person name="Henrissat B."/>
            <person name="Grigoriev I.V."/>
            <person name="Hibbett D.S."/>
            <person name="Martin F."/>
        </authorList>
    </citation>
    <scope>NUCLEOTIDE SEQUENCE [LARGE SCALE GENOMIC DNA]</scope>
    <source>
        <strain evidence="3">h7</strain>
    </source>
</reference>
<dbReference type="AlphaFoldDB" id="A0A0C3BU38"/>
<evidence type="ECO:0000259" key="1">
    <source>
        <dbReference type="Pfam" id="PF05699"/>
    </source>
</evidence>
<sequence>MTSEVLHPYYKLAYFKVAWGGPEEKAAEVEAGNLNAKDWQDEARKIVEKTMAEYYKTRPLPIPIQTKALNPTEKHSNAPVLSEYDKLRKTLLGADVEEGWASELRRYLGTMQQDVTKTTDLVEWWQNNAKLYPTLARIALDVLPSQASSVPCERVFSGSKQIATDRRACLGSTVFEELVIMGSAWGPDLYDMAAWSTLQVEEIDSFDFEAMLVEDNDFLAEEKDDESMTIDMDDIEMVV</sequence>
<dbReference type="PANTHER" id="PTHR23272">
    <property type="entry name" value="BED FINGER-RELATED"/>
    <property type="match status" value="1"/>
</dbReference>
<proteinExistence type="predicted"/>
<reference evidence="2 3" key="1">
    <citation type="submission" date="2014-04" db="EMBL/GenBank/DDBJ databases">
        <authorList>
            <consortium name="DOE Joint Genome Institute"/>
            <person name="Kuo A."/>
            <person name="Gay G."/>
            <person name="Dore J."/>
            <person name="Kohler A."/>
            <person name="Nagy L.G."/>
            <person name="Floudas D."/>
            <person name="Copeland A."/>
            <person name="Barry K.W."/>
            <person name="Cichocki N."/>
            <person name="Veneault-Fourrey C."/>
            <person name="LaButti K."/>
            <person name="Lindquist E.A."/>
            <person name="Lipzen A."/>
            <person name="Lundell T."/>
            <person name="Morin E."/>
            <person name="Murat C."/>
            <person name="Sun H."/>
            <person name="Tunlid A."/>
            <person name="Henrissat B."/>
            <person name="Grigoriev I.V."/>
            <person name="Hibbett D.S."/>
            <person name="Martin F."/>
            <person name="Nordberg H.P."/>
            <person name="Cantor M.N."/>
            <person name="Hua S.X."/>
        </authorList>
    </citation>
    <scope>NUCLEOTIDE SEQUENCE [LARGE SCALE GENOMIC DNA]</scope>
    <source>
        <strain evidence="3">h7</strain>
    </source>
</reference>
<evidence type="ECO:0000313" key="2">
    <source>
        <dbReference type="EMBL" id="KIM34891.1"/>
    </source>
</evidence>
<name>A0A0C3BU38_HEBCY</name>
<dbReference type="EMBL" id="KN831847">
    <property type="protein sequence ID" value="KIM34891.1"/>
    <property type="molecule type" value="Genomic_DNA"/>
</dbReference>
<dbReference type="STRING" id="686832.A0A0C3BU38"/>
<dbReference type="InterPro" id="IPR008906">
    <property type="entry name" value="HATC_C_dom"/>
</dbReference>
<dbReference type="Pfam" id="PF05699">
    <property type="entry name" value="Dimer_Tnp_hAT"/>
    <property type="match status" value="1"/>
</dbReference>
<dbReference type="GO" id="GO:0046983">
    <property type="term" value="F:protein dimerization activity"/>
    <property type="evidence" value="ECO:0007669"/>
    <property type="project" value="InterPro"/>
</dbReference>
<organism evidence="2 3">
    <name type="scientific">Hebeloma cylindrosporum</name>
    <dbReference type="NCBI Taxonomy" id="76867"/>
    <lineage>
        <taxon>Eukaryota</taxon>
        <taxon>Fungi</taxon>
        <taxon>Dikarya</taxon>
        <taxon>Basidiomycota</taxon>
        <taxon>Agaricomycotina</taxon>
        <taxon>Agaricomycetes</taxon>
        <taxon>Agaricomycetidae</taxon>
        <taxon>Agaricales</taxon>
        <taxon>Agaricineae</taxon>
        <taxon>Hymenogastraceae</taxon>
        <taxon>Hebeloma</taxon>
    </lineage>
</organism>
<dbReference type="Proteomes" id="UP000053424">
    <property type="component" value="Unassembled WGS sequence"/>
</dbReference>
<dbReference type="InterPro" id="IPR012337">
    <property type="entry name" value="RNaseH-like_sf"/>
</dbReference>
<evidence type="ECO:0000313" key="3">
    <source>
        <dbReference type="Proteomes" id="UP000053424"/>
    </source>
</evidence>
<dbReference type="OrthoDB" id="3262464at2759"/>
<feature type="domain" description="HAT C-terminal dimerisation" evidence="1">
    <location>
        <begin position="103"/>
        <end position="181"/>
    </location>
</feature>